<evidence type="ECO:0000313" key="2">
    <source>
        <dbReference type="Proteomes" id="UP001283361"/>
    </source>
</evidence>
<proteinExistence type="predicted"/>
<protein>
    <submittedName>
        <fullName evidence="1">Uncharacterized protein</fullName>
    </submittedName>
</protein>
<gene>
    <name evidence="1" type="ORF">RRG08_020714</name>
</gene>
<accession>A0AAE1E900</accession>
<comment type="caution">
    <text evidence="1">The sequence shown here is derived from an EMBL/GenBank/DDBJ whole genome shotgun (WGS) entry which is preliminary data.</text>
</comment>
<keyword evidence="2" id="KW-1185">Reference proteome</keyword>
<organism evidence="1 2">
    <name type="scientific">Elysia crispata</name>
    <name type="common">lettuce slug</name>
    <dbReference type="NCBI Taxonomy" id="231223"/>
    <lineage>
        <taxon>Eukaryota</taxon>
        <taxon>Metazoa</taxon>
        <taxon>Spiralia</taxon>
        <taxon>Lophotrochozoa</taxon>
        <taxon>Mollusca</taxon>
        <taxon>Gastropoda</taxon>
        <taxon>Heterobranchia</taxon>
        <taxon>Euthyneura</taxon>
        <taxon>Panpulmonata</taxon>
        <taxon>Sacoglossa</taxon>
        <taxon>Placobranchoidea</taxon>
        <taxon>Plakobranchidae</taxon>
        <taxon>Elysia</taxon>
    </lineage>
</organism>
<dbReference type="AlphaFoldDB" id="A0AAE1E900"/>
<sequence>MQLVSWSRSQVHHGLGYDCVVQVLTRMESNPAYKARSVNPCINPSSYSGSKTTAGEESFSRPLSTLRHLVRLRIQERNRSLDHCRHSGTWSDSESRRGIVLSTIVDTAAPGQTQNPGEESFSRPLSAQRHLVRLRIQERNRSLDHCRHCGTWSDSESRRGIVLSTIVDTAAPGQTQNPGEESFSRPLSAQRHLVRLRIQERNRSLDHCRHCGTWSDSESRRGIVLSTIVDTAAPGQTQNPYSLLEYLVLESVLVGYGYGGTVK</sequence>
<dbReference type="EMBL" id="JAWDGP010000777">
    <property type="protein sequence ID" value="KAK3797323.1"/>
    <property type="molecule type" value="Genomic_DNA"/>
</dbReference>
<name>A0AAE1E900_9GAST</name>
<dbReference type="Proteomes" id="UP001283361">
    <property type="component" value="Unassembled WGS sequence"/>
</dbReference>
<evidence type="ECO:0000313" key="1">
    <source>
        <dbReference type="EMBL" id="KAK3797323.1"/>
    </source>
</evidence>
<reference evidence="1" key="1">
    <citation type="journal article" date="2023" name="G3 (Bethesda)">
        <title>A reference genome for the long-term kleptoplast-retaining sea slug Elysia crispata morphotype clarki.</title>
        <authorList>
            <person name="Eastman K.E."/>
            <person name="Pendleton A.L."/>
            <person name="Shaikh M.A."/>
            <person name="Suttiyut T."/>
            <person name="Ogas R."/>
            <person name="Tomko P."/>
            <person name="Gavelis G."/>
            <person name="Widhalm J.R."/>
            <person name="Wisecaver J.H."/>
        </authorList>
    </citation>
    <scope>NUCLEOTIDE SEQUENCE</scope>
    <source>
        <strain evidence="1">ECLA1</strain>
    </source>
</reference>